<dbReference type="GO" id="GO:0005829">
    <property type="term" value="C:cytosol"/>
    <property type="evidence" value="ECO:0007669"/>
    <property type="project" value="TreeGrafter"/>
</dbReference>
<dbReference type="InterPro" id="IPR051199">
    <property type="entry name" value="LPS_LOS_Heptosyltrfase"/>
</dbReference>
<evidence type="ECO:0000256" key="2">
    <source>
        <dbReference type="ARBA" id="ARBA00022679"/>
    </source>
</evidence>
<sequence length="352" mass="39067">MGLLKAEHRLRHPLPRTVVLVRALPGLGDFLCWVPALRALHRALPQARLTWIGLPETADLMQRYCYIQNWLQFPGYPGIPEAPVSPQQTISFLAQMQQVSFDLALQMHGSGLMINSFTTLLGAKQTAGFFPVGQPCPDPQRFLAYPEREPEIWRHLRLLEFLGIPLQGDKLEFPLWQTDWHECKAIVSAYELQPRNYICIHPGASMQTKCWSAQGFATVADALAAQGFQIVLTGTNAEVGLTQSVARTMQFPSIDLAGQTSLGALAVLLKQARLLICNDTGISHLAAALQVKSVVLFSNSDPHRWAPLDQKRHRVIQLAASNDTMSRTGRCSVEATLAEARDLLHQEMAYAS</sequence>
<keyword evidence="1" id="KW-0328">Glycosyltransferase</keyword>
<dbReference type="PANTHER" id="PTHR30160:SF1">
    <property type="entry name" value="LIPOPOLYSACCHARIDE 1,2-N-ACETYLGLUCOSAMINETRANSFERASE-RELATED"/>
    <property type="match status" value="1"/>
</dbReference>
<dbReference type="GO" id="GO:0008713">
    <property type="term" value="F:ADP-heptose-lipopolysaccharide heptosyltransferase activity"/>
    <property type="evidence" value="ECO:0007669"/>
    <property type="project" value="TreeGrafter"/>
</dbReference>
<dbReference type="CDD" id="cd03789">
    <property type="entry name" value="GT9_LPS_heptosyltransferase"/>
    <property type="match status" value="1"/>
</dbReference>
<dbReference type="Pfam" id="PF01075">
    <property type="entry name" value="Glyco_transf_9"/>
    <property type="match status" value="1"/>
</dbReference>
<dbReference type="RefSeq" id="WP_316437033.1">
    <property type="nucleotide sequence ID" value="NZ_CP053587.1"/>
</dbReference>
<evidence type="ECO:0000313" key="3">
    <source>
        <dbReference type="EMBL" id="WNZ27366.1"/>
    </source>
</evidence>
<dbReference type="Gene3D" id="3.40.50.2000">
    <property type="entry name" value="Glycogen Phosphorylase B"/>
    <property type="match status" value="2"/>
</dbReference>
<name>A0AA96WQG0_9CYAN</name>
<protein>
    <submittedName>
        <fullName evidence="3">Glycosyltransferase family 9 protein</fullName>
    </submittedName>
</protein>
<organism evidence="3">
    <name type="scientific">Leptolyngbya sp. NK1-12</name>
    <dbReference type="NCBI Taxonomy" id="2547451"/>
    <lineage>
        <taxon>Bacteria</taxon>
        <taxon>Bacillati</taxon>
        <taxon>Cyanobacteriota</taxon>
        <taxon>Cyanophyceae</taxon>
        <taxon>Leptolyngbyales</taxon>
        <taxon>Leptolyngbyaceae</taxon>
        <taxon>Leptolyngbya group</taxon>
        <taxon>Leptolyngbya</taxon>
    </lineage>
</organism>
<reference evidence="3" key="1">
    <citation type="submission" date="2020-05" db="EMBL/GenBank/DDBJ databases">
        <authorList>
            <person name="Zhu T."/>
            <person name="Keshari N."/>
            <person name="Lu X."/>
        </authorList>
    </citation>
    <scope>NUCLEOTIDE SEQUENCE</scope>
    <source>
        <strain evidence="3">NK1-12</strain>
    </source>
</reference>
<accession>A0AA96WQG0</accession>
<dbReference type="GO" id="GO:0009244">
    <property type="term" value="P:lipopolysaccharide core region biosynthetic process"/>
    <property type="evidence" value="ECO:0007669"/>
    <property type="project" value="TreeGrafter"/>
</dbReference>
<evidence type="ECO:0000256" key="1">
    <source>
        <dbReference type="ARBA" id="ARBA00022676"/>
    </source>
</evidence>
<dbReference type="SUPFAM" id="SSF53756">
    <property type="entry name" value="UDP-Glycosyltransferase/glycogen phosphorylase"/>
    <property type="match status" value="1"/>
</dbReference>
<proteinExistence type="predicted"/>
<dbReference type="PANTHER" id="PTHR30160">
    <property type="entry name" value="TETRAACYLDISACCHARIDE 4'-KINASE-RELATED"/>
    <property type="match status" value="1"/>
</dbReference>
<dbReference type="EMBL" id="CP053587">
    <property type="protein sequence ID" value="WNZ27366.1"/>
    <property type="molecule type" value="Genomic_DNA"/>
</dbReference>
<dbReference type="AlphaFoldDB" id="A0AA96WQG0"/>
<dbReference type="InterPro" id="IPR002201">
    <property type="entry name" value="Glyco_trans_9"/>
</dbReference>
<keyword evidence="2" id="KW-0808">Transferase</keyword>
<gene>
    <name evidence="3" type="ORF">HJG54_31260</name>
</gene>